<dbReference type="PIRSF" id="PIRSF006402">
    <property type="entry name" value="UCP006402_thioredoxin"/>
    <property type="match status" value="1"/>
</dbReference>
<dbReference type="EMBL" id="CP049057">
    <property type="protein sequence ID" value="QIE60169.1"/>
    <property type="molecule type" value="Genomic_DNA"/>
</dbReference>
<gene>
    <name evidence="2" type="ORF">G5B37_11535</name>
</gene>
<dbReference type="InterPro" id="IPR012341">
    <property type="entry name" value="6hp_glycosidase-like_sf"/>
</dbReference>
<dbReference type="AlphaFoldDB" id="A0A6G6GNP5"/>
<dbReference type="KEGG" id="mgel:G5B37_11535"/>
<dbReference type="PROSITE" id="PS51257">
    <property type="entry name" value="PROKAR_LIPOPROTEIN"/>
    <property type="match status" value="1"/>
</dbReference>
<dbReference type="SUPFAM" id="SSF48208">
    <property type="entry name" value="Six-hairpin glycosidases"/>
    <property type="match status" value="1"/>
</dbReference>
<protein>
    <submittedName>
        <fullName evidence="2">Thioredoxin domain-containing protein</fullName>
    </submittedName>
</protein>
<feature type="domain" description="Spermatogenesis-associated protein 20-like TRX" evidence="1">
    <location>
        <begin position="31"/>
        <end position="184"/>
    </location>
</feature>
<reference evidence="2 3" key="1">
    <citation type="submission" date="2020-02" db="EMBL/GenBank/DDBJ databases">
        <title>Complete genome sequence of Flavobacteriaceae bacterium.</title>
        <authorList>
            <person name="Kim S.-J."/>
            <person name="Kim Y.-S."/>
            <person name="Kim K.-H."/>
        </authorList>
    </citation>
    <scope>NUCLEOTIDE SEQUENCE [LARGE SCALE GENOMIC DNA]</scope>
    <source>
        <strain evidence="2 3">RR4-40</strain>
    </source>
</reference>
<dbReference type="GO" id="GO:0005975">
    <property type="term" value="P:carbohydrate metabolic process"/>
    <property type="evidence" value="ECO:0007669"/>
    <property type="project" value="InterPro"/>
</dbReference>
<keyword evidence="3" id="KW-1185">Reference proteome</keyword>
<evidence type="ECO:0000313" key="2">
    <source>
        <dbReference type="EMBL" id="QIE60169.1"/>
    </source>
</evidence>
<sequence>MRILLSIVTACLALASCKQEKSTPVETHPYTNALVSETSPYLLQHAHNPVNWNPWNEEVLAQAKEEKKLMLISIGYAACHWCHVMEKESFEDSTVAAVMNKNFINIKVDREERPDVDQVYINAVQLMTGSAGWPLNVIALPDGRPVWGGTYFQKEAWIQSIEQIQELYKREPNKLEEYATKLQEGIISMDLIQINDDNDVIKNFETSSVLETWKESFDPEYGGPKRAPKFMMPNNTAYLMRRAVQTNDTDLLKHVTLTLDKMAYGGLYDAIGGGFARYSVDMKWHVPHFEKMLYDNAQLVSLYSDAYLVTGKQLYKDVVTETLTYIAQEMTNAEGAFYSSLDADSTNESGALEEGAYYTFTAEELEKELGDTYPLFKAYYNVNDFGYWEEENRYVLIRTETDEAISKQFNISEEELLQHKKNWRTSLQHYRDQRNKPRLDDKTLTSWNALMIKGYVDAYKAFQDDSFLTAALKNAEFLATQQLNAEGKLYHTYKDGQSSINGYLEDYAALIEAYIALYEVTMDEKWLEHGQMMANYTIAHFLNSESKMFYFTSDEDAELVTRTVEYRDNVIPASNSIMAKNLYKLSHYFEAPTYGEISSQMLKNVLPEATKYPSGFSNWLDLLANHQFKFYEIVVSGEQATEKLQGINAKYIPNAIVAGATKESQSYLLKGRHQENKTLIYVCVNNACRLPVSNIDDAMRTIKISE</sequence>
<dbReference type="PANTHER" id="PTHR42899:SF1">
    <property type="entry name" value="SPERMATOGENESIS-ASSOCIATED PROTEIN 20"/>
    <property type="match status" value="1"/>
</dbReference>
<organism evidence="2 3">
    <name type="scientific">Rasiella rasia</name>
    <dbReference type="NCBI Taxonomy" id="2744027"/>
    <lineage>
        <taxon>Bacteria</taxon>
        <taxon>Pseudomonadati</taxon>
        <taxon>Bacteroidota</taxon>
        <taxon>Flavobacteriia</taxon>
        <taxon>Flavobacteriales</taxon>
        <taxon>Flavobacteriaceae</taxon>
        <taxon>Rasiella</taxon>
    </lineage>
</organism>
<dbReference type="Pfam" id="PF03190">
    <property type="entry name" value="Thioredox_DsbH"/>
    <property type="match status" value="1"/>
</dbReference>
<dbReference type="SUPFAM" id="SSF52833">
    <property type="entry name" value="Thioredoxin-like"/>
    <property type="match status" value="1"/>
</dbReference>
<dbReference type="Gene3D" id="1.50.10.10">
    <property type="match status" value="2"/>
</dbReference>
<proteinExistence type="predicted"/>
<dbReference type="CDD" id="cd02955">
    <property type="entry name" value="SSP411"/>
    <property type="match status" value="1"/>
</dbReference>
<dbReference type="InterPro" id="IPR008928">
    <property type="entry name" value="6-hairpin_glycosidase_sf"/>
</dbReference>
<dbReference type="Proteomes" id="UP000505306">
    <property type="component" value="Chromosome"/>
</dbReference>
<name>A0A6G6GNP5_9FLAO</name>
<evidence type="ECO:0000313" key="3">
    <source>
        <dbReference type="Proteomes" id="UP000505306"/>
    </source>
</evidence>
<dbReference type="InterPro" id="IPR024705">
    <property type="entry name" value="Ssp411"/>
</dbReference>
<dbReference type="Gene3D" id="3.40.30.10">
    <property type="entry name" value="Glutaredoxin"/>
    <property type="match status" value="1"/>
</dbReference>
<dbReference type="InterPro" id="IPR036249">
    <property type="entry name" value="Thioredoxin-like_sf"/>
</dbReference>
<accession>A0A6G6GNP5</accession>
<dbReference type="PANTHER" id="PTHR42899">
    <property type="entry name" value="SPERMATOGENESIS-ASSOCIATED PROTEIN 20"/>
    <property type="match status" value="1"/>
</dbReference>
<dbReference type="InterPro" id="IPR004879">
    <property type="entry name" value="Ssp411-like_TRX"/>
</dbReference>
<dbReference type="RefSeq" id="WP_164680181.1">
    <property type="nucleotide sequence ID" value="NZ_CP049057.1"/>
</dbReference>
<evidence type="ECO:0000259" key="1">
    <source>
        <dbReference type="Pfam" id="PF03190"/>
    </source>
</evidence>